<comment type="caution">
    <text evidence="2">The sequence shown here is derived from an EMBL/GenBank/DDBJ whole genome shotgun (WGS) entry which is preliminary data.</text>
</comment>
<gene>
    <name evidence="2" type="primary">GIP</name>
    <name evidence="2" type="ORF">CR513_62677</name>
</gene>
<dbReference type="EMBL" id="QJKJ01017896">
    <property type="protein sequence ID" value="RDX58041.1"/>
    <property type="molecule type" value="Genomic_DNA"/>
</dbReference>
<name>A0A371DZY8_MUCPR</name>
<evidence type="ECO:0000259" key="1">
    <source>
        <dbReference type="Pfam" id="PF07727"/>
    </source>
</evidence>
<dbReference type="CDD" id="cd09272">
    <property type="entry name" value="RNase_HI_RT_Ty1"/>
    <property type="match status" value="1"/>
</dbReference>
<sequence>MAGIETIRLVVATAIRVGVTGHGKVYKLKKALYRLKQAPWAWNRRIDCFLLQLDFNKCTTEYEVYVRATADDLMFACLYVDDLLVIRSNTTSIDEFKRRIMLEFEMIVLGLLSYFLGMEFVTTSEGIFMHQKRYATEVLKRLHMLDCNSAQTPVDCGIKLEKNKSDRSIDATLYKQIVGSLRFLCRIRPNIAYGVGLISRFMNHLRLSHLLSAKRILRYMKGTLDYGLLFSKHGRSVSDEIHGYRDFDQCGDKKVTSTIGYVFIMCGAPISLCSKKQLVVALSPCEAEYVAASMGACQALWLENVMTEMKIRREEPMKILIDNKSAISLAKHFIAHGRSKHIGTKFHFLRDQVSKGKLELKHCSTNKQVADILTKPLKGNQFKMARDRIGVQPITNLN</sequence>
<dbReference type="OrthoDB" id="1688654at2759"/>
<protein>
    <submittedName>
        <fullName evidence="2">Copia protein</fullName>
    </submittedName>
</protein>
<evidence type="ECO:0000313" key="2">
    <source>
        <dbReference type="EMBL" id="RDX58041.1"/>
    </source>
</evidence>
<organism evidence="2 3">
    <name type="scientific">Mucuna pruriens</name>
    <name type="common">Velvet bean</name>
    <name type="synonym">Dolichos pruriens</name>
    <dbReference type="NCBI Taxonomy" id="157652"/>
    <lineage>
        <taxon>Eukaryota</taxon>
        <taxon>Viridiplantae</taxon>
        <taxon>Streptophyta</taxon>
        <taxon>Embryophyta</taxon>
        <taxon>Tracheophyta</taxon>
        <taxon>Spermatophyta</taxon>
        <taxon>Magnoliopsida</taxon>
        <taxon>eudicotyledons</taxon>
        <taxon>Gunneridae</taxon>
        <taxon>Pentapetalae</taxon>
        <taxon>rosids</taxon>
        <taxon>fabids</taxon>
        <taxon>Fabales</taxon>
        <taxon>Fabaceae</taxon>
        <taxon>Papilionoideae</taxon>
        <taxon>50 kb inversion clade</taxon>
        <taxon>NPAAA clade</taxon>
        <taxon>indigoferoid/millettioid clade</taxon>
        <taxon>Phaseoleae</taxon>
        <taxon>Mucuna</taxon>
    </lineage>
</organism>
<accession>A0A371DZY8</accession>
<reference evidence="2" key="1">
    <citation type="submission" date="2018-05" db="EMBL/GenBank/DDBJ databases">
        <title>Draft genome of Mucuna pruriens seed.</title>
        <authorList>
            <person name="Nnadi N.E."/>
            <person name="Vos R."/>
            <person name="Hasami M.H."/>
            <person name="Devisetty U.K."/>
            <person name="Aguiy J.C."/>
        </authorList>
    </citation>
    <scope>NUCLEOTIDE SEQUENCE [LARGE SCALE GENOMIC DNA]</scope>
    <source>
        <strain evidence="2">JCA_2017</strain>
    </source>
</reference>
<dbReference type="InterPro" id="IPR043502">
    <property type="entry name" value="DNA/RNA_pol_sf"/>
</dbReference>
<feature type="domain" description="Reverse transcriptase Ty1/copia-type" evidence="1">
    <location>
        <begin position="22"/>
        <end position="154"/>
    </location>
</feature>
<keyword evidence="3" id="KW-1185">Reference proteome</keyword>
<dbReference type="PANTHER" id="PTHR11439">
    <property type="entry name" value="GAG-POL-RELATED RETROTRANSPOSON"/>
    <property type="match status" value="1"/>
</dbReference>
<dbReference type="Proteomes" id="UP000257109">
    <property type="component" value="Unassembled WGS sequence"/>
</dbReference>
<dbReference type="AlphaFoldDB" id="A0A371DZY8"/>
<dbReference type="STRING" id="157652.A0A371DZY8"/>
<evidence type="ECO:0000313" key="3">
    <source>
        <dbReference type="Proteomes" id="UP000257109"/>
    </source>
</evidence>
<dbReference type="InterPro" id="IPR013103">
    <property type="entry name" value="RVT_2"/>
</dbReference>
<dbReference type="SUPFAM" id="SSF56672">
    <property type="entry name" value="DNA/RNA polymerases"/>
    <property type="match status" value="1"/>
</dbReference>
<feature type="non-terminal residue" evidence="2">
    <location>
        <position position="1"/>
    </location>
</feature>
<dbReference type="Pfam" id="PF07727">
    <property type="entry name" value="RVT_2"/>
    <property type="match status" value="1"/>
</dbReference>
<dbReference type="PANTHER" id="PTHR11439:SF483">
    <property type="entry name" value="PEPTIDE SYNTHASE GLIP-LIKE, PUTATIVE (AFU_ORTHOLOGUE AFUA_3G12920)-RELATED"/>
    <property type="match status" value="1"/>
</dbReference>
<proteinExistence type="predicted"/>